<dbReference type="AlphaFoldDB" id="A0A975IF53"/>
<organism evidence="1 2">
    <name type="scientific">Treponema parvum</name>
    <dbReference type="NCBI Taxonomy" id="138851"/>
    <lineage>
        <taxon>Bacteria</taxon>
        <taxon>Pseudomonadati</taxon>
        <taxon>Spirochaetota</taxon>
        <taxon>Spirochaetia</taxon>
        <taxon>Spirochaetales</taxon>
        <taxon>Treponemataceae</taxon>
        <taxon>Treponema</taxon>
    </lineage>
</organism>
<keyword evidence="2" id="KW-1185">Reference proteome</keyword>
<dbReference type="SUPFAM" id="SSF48371">
    <property type="entry name" value="ARM repeat"/>
    <property type="match status" value="1"/>
</dbReference>
<evidence type="ECO:0000313" key="1">
    <source>
        <dbReference type="EMBL" id="QTQ13964.1"/>
    </source>
</evidence>
<reference evidence="1 2" key="1">
    <citation type="journal article" date="2021" name="Microbiol. Resour. Announc.">
        <title>Complete Genome Sequences of Three Human Oral Treponema parvum Isolates.</title>
        <authorList>
            <person name="Zeng H."/>
            <person name="Watt R.M."/>
        </authorList>
    </citation>
    <scope>NUCLEOTIDE SEQUENCE [LARGE SCALE GENOMIC DNA]</scope>
    <source>
        <strain evidence="1 2">ATCC 700770</strain>
    </source>
</reference>
<accession>A0A975IF53</accession>
<dbReference type="EMBL" id="CP054142">
    <property type="protein sequence ID" value="QTQ13964.1"/>
    <property type="molecule type" value="Genomic_DNA"/>
</dbReference>
<evidence type="ECO:0000313" key="2">
    <source>
        <dbReference type="Proteomes" id="UP000671908"/>
    </source>
</evidence>
<dbReference type="KEGG" id="tpav:HRQ91_05560"/>
<dbReference type="InterPro" id="IPR011989">
    <property type="entry name" value="ARM-like"/>
</dbReference>
<proteinExistence type="predicted"/>
<protein>
    <submittedName>
        <fullName evidence="1">HEAT repeat domain-containing protein</fullName>
    </submittedName>
</protein>
<sequence length="233" mass="25435">MTLIKRIAVGFAVCFFVCAGLSAQKQEQSVESEYLSSMEDVIITELANSDQRDNKFVALQYLEDAINEGRATPDMAAALDQLAGEGITTQSKTNGRLMNNYPDVRKKACDLLAKVPTKESKNTLVKIALADNEPMVITAAIRSLGEIGMNDNDEVVNVIAFANRHNQTMNPASSMALEVLNAYEKLAPSVSDRSVMLESIGKIAADYRYVTPVRKRAIELLTKMKGGAGNKKQ</sequence>
<dbReference type="Proteomes" id="UP000671908">
    <property type="component" value="Chromosome"/>
</dbReference>
<gene>
    <name evidence="1" type="ORF">HRQ91_05560</name>
</gene>
<dbReference type="Gene3D" id="1.25.10.10">
    <property type="entry name" value="Leucine-rich Repeat Variant"/>
    <property type="match status" value="1"/>
</dbReference>
<name>A0A975IF53_9SPIR</name>
<dbReference type="RefSeq" id="WP_210120631.1">
    <property type="nucleotide sequence ID" value="NZ_CP054142.1"/>
</dbReference>
<dbReference type="InterPro" id="IPR016024">
    <property type="entry name" value="ARM-type_fold"/>
</dbReference>
<dbReference type="Pfam" id="PF13646">
    <property type="entry name" value="HEAT_2"/>
    <property type="match status" value="1"/>
</dbReference>